<feature type="domain" description="Agenet" evidence="5">
    <location>
        <begin position="124"/>
        <end position="180"/>
    </location>
</feature>
<name>A0A2N9IRA7_FAGSY</name>
<dbReference type="SMART" id="SM00743">
    <property type="entry name" value="Agenet"/>
    <property type="match status" value="4"/>
</dbReference>
<feature type="domain" description="Agenet" evidence="5">
    <location>
        <begin position="194"/>
        <end position="262"/>
    </location>
</feature>
<feature type="compositionally biased region" description="Basic residues" evidence="4">
    <location>
        <begin position="624"/>
        <end position="633"/>
    </location>
</feature>
<dbReference type="InterPro" id="IPR014002">
    <property type="entry name" value="Agenet_dom_plant"/>
</dbReference>
<keyword evidence="3" id="KW-0175">Coiled coil</keyword>
<feature type="compositionally biased region" description="Polar residues" evidence="4">
    <location>
        <begin position="636"/>
        <end position="649"/>
    </location>
</feature>
<feature type="region of interest" description="Disordered" evidence="4">
    <location>
        <begin position="403"/>
        <end position="428"/>
    </location>
</feature>
<organism evidence="6">
    <name type="scientific">Fagus sylvatica</name>
    <name type="common">Beechnut</name>
    <dbReference type="NCBI Taxonomy" id="28930"/>
    <lineage>
        <taxon>Eukaryota</taxon>
        <taxon>Viridiplantae</taxon>
        <taxon>Streptophyta</taxon>
        <taxon>Embryophyta</taxon>
        <taxon>Tracheophyta</taxon>
        <taxon>Spermatophyta</taxon>
        <taxon>Magnoliopsida</taxon>
        <taxon>eudicotyledons</taxon>
        <taxon>Gunneridae</taxon>
        <taxon>Pentapetalae</taxon>
        <taxon>rosids</taxon>
        <taxon>fabids</taxon>
        <taxon>Fagales</taxon>
        <taxon>Fagaceae</taxon>
        <taxon>Fagus</taxon>
    </lineage>
</organism>
<proteinExistence type="predicted"/>
<evidence type="ECO:0000256" key="1">
    <source>
        <dbReference type="ARBA" id="ARBA00022448"/>
    </source>
</evidence>
<dbReference type="CDD" id="cd20406">
    <property type="entry name" value="Tudor_Agenet_AtDUF_rpt2_4"/>
    <property type="match status" value="2"/>
</dbReference>
<feature type="compositionally biased region" description="Basic and acidic residues" evidence="4">
    <location>
        <begin position="654"/>
        <end position="664"/>
    </location>
</feature>
<feature type="coiled-coil region" evidence="3">
    <location>
        <begin position="900"/>
        <end position="948"/>
    </location>
</feature>
<evidence type="ECO:0000256" key="4">
    <source>
        <dbReference type="SAM" id="MobiDB-lite"/>
    </source>
</evidence>
<reference evidence="6" key="1">
    <citation type="submission" date="2018-02" db="EMBL/GenBank/DDBJ databases">
        <authorList>
            <person name="Cohen D.B."/>
            <person name="Kent A.D."/>
        </authorList>
    </citation>
    <scope>NUCLEOTIDE SEQUENCE</scope>
</reference>
<dbReference type="PANTHER" id="PTHR31917:SF153">
    <property type="entry name" value="DUF724 DOMAIN-CONTAINING PROTEIN 3-RELATED"/>
    <property type="match status" value="1"/>
</dbReference>
<dbReference type="PANTHER" id="PTHR31917">
    <property type="entry name" value="AGENET DOMAIN-CONTAINING PROTEIN-RELATED"/>
    <property type="match status" value="1"/>
</dbReference>
<feature type="region of interest" description="Disordered" evidence="4">
    <location>
        <begin position="613"/>
        <end position="689"/>
    </location>
</feature>
<gene>
    <name evidence="6" type="ORF">FSB_LOCUS54535</name>
</gene>
<accession>A0A2N9IRA7</accession>
<evidence type="ECO:0000256" key="3">
    <source>
        <dbReference type="SAM" id="Coils"/>
    </source>
</evidence>
<dbReference type="AlphaFoldDB" id="A0A2N9IRA7"/>
<protein>
    <recommendedName>
        <fullName evidence="5">Agenet domain-containing protein</fullName>
    </recommendedName>
</protein>
<feature type="compositionally biased region" description="Basic and acidic residues" evidence="4">
    <location>
        <begin position="567"/>
        <end position="584"/>
    </location>
</feature>
<keyword evidence="2" id="KW-0341">Growth regulation</keyword>
<feature type="region of interest" description="Disordered" evidence="4">
    <location>
        <begin position="562"/>
        <end position="584"/>
    </location>
</feature>
<feature type="domain" description="Agenet" evidence="5">
    <location>
        <begin position="49"/>
        <end position="120"/>
    </location>
</feature>
<feature type="compositionally biased region" description="Low complexity" evidence="4">
    <location>
        <begin position="34"/>
        <end position="44"/>
    </location>
</feature>
<evidence type="ECO:0000256" key="2">
    <source>
        <dbReference type="ARBA" id="ARBA00022604"/>
    </source>
</evidence>
<dbReference type="EMBL" id="OIVN01006160">
    <property type="protein sequence ID" value="SPD26653.1"/>
    <property type="molecule type" value="Genomic_DNA"/>
</dbReference>
<dbReference type="Gene3D" id="2.30.30.140">
    <property type="match status" value="1"/>
</dbReference>
<evidence type="ECO:0000313" key="6">
    <source>
        <dbReference type="EMBL" id="SPD26653.1"/>
    </source>
</evidence>
<dbReference type="Pfam" id="PF05641">
    <property type="entry name" value="Agenet"/>
    <property type="match status" value="2"/>
</dbReference>
<keyword evidence="1" id="KW-0813">Transport</keyword>
<dbReference type="InterPro" id="IPR008395">
    <property type="entry name" value="Agenet-like_dom"/>
</dbReference>
<evidence type="ECO:0000259" key="5">
    <source>
        <dbReference type="SMART" id="SM00743"/>
    </source>
</evidence>
<dbReference type="InterPro" id="IPR007930">
    <property type="entry name" value="DUF724"/>
</dbReference>
<feature type="compositionally biased region" description="Basic and acidic residues" evidence="4">
    <location>
        <begin position="677"/>
        <end position="689"/>
    </location>
</feature>
<dbReference type="CDD" id="cd20405">
    <property type="entry name" value="Tudor_Agenet_AtDUF_rpt1_3"/>
    <property type="match status" value="1"/>
</dbReference>
<feature type="domain" description="Agenet" evidence="5">
    <location>
        <begin position="266"/>
        <end position="322"/>
    </location>
</feature>
<sequence length="967" mass="107965">MKPSLSFDRKKVDPSGFLSRSSTPHHYANRTKMGSFGSSSSSESQPHQLNLKVGAEVEVSSDEEGFRGSWYIATVLDPFISKKNRKARVEYRTLLTEDGSQQLKEEVDFSYVRPVPPKEVVKADSFVEGEIVGAYCRDGWWTGVVKKDLGNSKYRVFFENPPDVIEFDLKDLRLHLEWREGKWLPPDKEKKAQSIFSSGKDVEVNIKQEILRDAWFPAIVIKENGDDTFLVKCQTSRNGDEAGLEKITVDFLHIRPPPPPPPHVNKKYDVLEKVDAFCDFAWRPGVIVKLQADKNFLVFFKLANENRVINQSEIRPHVEWKDGKWVSGSEEVAHTSDFQEKLVHARNNTSNPVTTTQVESSGVTVAKDKIEDRIHYSTKSVKNLMEQSPFDGKEVTSSLTPSMKTIKVPSPNGSATRTHPSKKLKTENAAEVPLSITACKSRRTPSKVSTKVLSRMATPNRGGKGTKFSGDVGNQPFAKTESFVGRRKVWTKQQKLGKLDGQRTEPLIRKRRYIKTPVKYPLISAAGKKGNAGDGTAKESVQEVVKKDGIPFILGLEAKGMGALDSENPRHSNQKKDTNHSTEDKCMVVSSQLASDSTLANLLHSLGLYIDMDIDNQKSGGNSNKRKRGRPRKLVITNSAASEGGQEQNGVRGATDETVVKDHPTQGVASDVLTGEKSTDSHDTSRRKLTEVSGTNCLTNDVGMTSIGASDNMDDDDRPLSAWIGTQGPTSVNEPRLPLAGTADEHSESREGQIVIAQQVPATDATGDCVLDENRNLPFVKSSSLWKTIESMEIFRILPQDPHFRPLDKCREPYREGLAIGNMVTFSSLVEKISKLRFDDPRNILDSHLESLRELEKHGFDVTLLKSRLNELLSIKDRQVQILNESKDAEGKILLYDREKTEMAEEMANITMKIVELQEKRASMESEMENKKLEIARLQMHANAIKEDVQNTQLNFEKLAAAPWKSG</sequence>
<feature type="region of interest" description="Disordered" evidence="4">
    <location>
        <begin position="1"/>
        <end position="49"/>
    </location>
</feature>
<dbReference type="Pfam" id="PF05266">
    <property type="entry name" value="DUF724"/>
    <property type="match status" value="1"/>
</dbReference>